<dbReference type="AlphaFoldDB" id="A0A9Q0YJE0"/>
<name>A0A9Q0YJE0_HOLLE</name>
<accession>A0A9Q0YJE0</accession>
<reference evidence="2" key="1">
    <citation type="submission" date="2021-10" db="EMBL/GenBank/DDBJ databases">
        <title>Tropical sea cucumber genome reveals ecological adaptation and Cuvierian tubules defense mechanism.</title>
        <authorList>
            <person name="Chen T."/>
        </authorList>
    </citation>
    <scope>NUCLEOTIDE SEQUENCE</scope>
    <source>
        <strain evidence="2">Nanhai2018</strain>
        <tissue evidence="2">Muscle</tissue>
    </source>
</reference>
<proteinExistence type="predicted"/>
<feature type="region of interest" description="Disordered" evidence="1">
    <location>
        <begin position="1"/>
        <end position="113"/>
    </location>
</feature>
<sequence>MASKQILSSKRGPPAPLSSFSSSSEGEGSDHEDIPASPCSSTASGPTYERPPGFKFHGQEIVATKPRNVSTKFKKRVKRHPVENGSLLTGANKSEETSLPTTTSKAKPKKDPLPMKLRALPQSFWQQPNSVNTMPPGNMYLPVLPPLFKSEHSNVDPSEIRPISPTSDEDADKPKMEKESNLLTDGLTSVLNNNNNCKIKDKNSESHSMDGTVKTLLNSPRDRETILTKDMQQQQEVASPVVVRRKNHHPTRPAARIVKVSPASHEMLLKLFEGVEGSDKGTKKVTAATGPRKIRPRQDSKLTVATTNKHLIKDPYMINAVTDGLLPMLSLETSKQSTAPTSQLSLVALKAGDKTLTLPSLSVEQNYPAVLSELVKAL</sequence>
<dbReference type="EMBL" id="JAIZAY010000021">
    <property type="protein sequence ID" value="KAJ8021614.1"/>
    <property type="molecule type" value="Genomic_DNA"/>
</dbReference>
<dbReference type="Pfam" id="PF15238">
    <property type="entry name" value="TEADIR3"/>
    <property type="match status" value="1"/>
</dbReference>
<dbReference type="Proteomes" id="UP001152320">
    <property type="component" value="Chromosome 21"/>
</dbReference>
<dbReference type="OrthoDB" id="10058719at2759"/>
<feature type="region of interest" description="Disordered" evidence="1">
    <location>
        <begin position="152"/>
        <end position="177"/>
    </location>
</feature>
<evidence type="ECO:0000256" key="1">
    <source>
        <dbReference type="SAM" id="MobiDB-lite"/>
    </source>
</evidence>
<dbReference type="InterPro" id="IPR053819">
    <property type="entry name" value="TEADIR3_omega_loop"/>
</dbReference>
<keyword evidence="3" id="KW-1185">Reference proteome</keyword>
<feature type="compositionally biased region" description="Polar residues" evidence="1">
    <location>
        <begin position="86"/>
        <end position="105"/>
    </location>
</feature>
<protein>
    <submittedName>
        <fullName evidence="2">Uncharacterized protein</fullName>
    </submittedName>
</protein>
<organism evidence="2 3">
    <name type="scientific">Holothuria leucospilota</name>
    <name type="common">Black long sea cucumber</name>
    <name type="synonym">Mertensiothuria leucospilota</name>
    <dbReference type="NCBI Taxonomy" id="206669"/>
    <lineage>
        <taxon>Eukaryota</taxon>
        <taxon>Metazoa</taxon>
        <taxon>Echinodermata</taxon>
        <taxon>Eleutherozoa</taxon>
        <taxon>Echinozoa</taxon>
        <taxon>Holothuroidea</taxon>
        <taxon>Aspidochirotacea</taxon>
        <taxon>Aspidochirotida</taxon>
        <taxon>Holothuriidae</taxon>
        <taxon>Holothuria</taxon>
    </lineage>
</organism>
<evidence type="ECO:0000313" key="2">
    <source>
        <dbReference type="EMBL" id="KAJ8021614.1"/>
    </source>
</evidence>
<evidence type="ECO:0000313" key="3">
    <source>
        <dbReference type="Proteomes" id="UP001152320"/>
    </source>
</evidence>
<comment type="caution">
    <text evidence="2">The sequence shown here is derived from an EMBL/GenBank/DDBJ whole genome shotgun (WGS) entry which is preliminary data.</text>
</comment>
<gene>
    <name evidence="2" type="ORF">HOLleu_38866</name>
</gene>